<dbReference type="EMBL" id="JAMTCO010000021">
    <property type="protein sequence ID" value="MCP2274170.1"/>
    <property type="molecule type" value="Genomic_DNA"/>
</dbReference>
<organism evidence="1 2">
    <name type="scientific">Actinokineospora diospyrosa</name>
    <dbReference type="NCBI Taxonomy" id="103728"/>
    <lineage>
        <taxon>Bacteria</taxon>
        <taxon>Bacillati</taxon>
        <taxon>Actinomycetota</taxon>
        <taxon>Actinomycetes</taxon>
        <taxon>Pseudonocardiales</taxon>
        <taxon>Pseudonocardiaceae</taxon>
        <taxon>Actinokineospora</taxon>
    </lineage>
</organism>
<sequence>MAKAREDMRPDLRAALMLQRTAGNRATSRLLDARAVGGEVEGGVVVDQRSGSGTPTVQRDGVEDVTVAFGGPVRSATTPAGMVDRIAPGRSVPLALTVGNWHTPMAPITLSVTGVGAGGVATVNGGATAQVQGNSTVTVAGGDQTAVGHGAQLRVTATLGRRTIAASAPFAVCAIPTDWTDTLIGPVTGDRRGIKVQDGWSSDGAGGIGELAETEISEQVQYSGGTGCFTGINRGTNSGYLPGHQLTADTHAIAASALTGEGHLLASQVSTFNEKRTGATDVPMTNSGMEVVRDVRPKSGGTLEIETSKHGAATAARGFSSAAGTAAISLRQDV</sequence>
<reference evidence="1 2" key="1">
    <citation type="submission" date="2022-06" db="EMBL/GenBank/DDBJ databases">
        <title>Genomic Encyclopedia of Archaeal and Bacterial Type Strains, Phase II (KMG-II): from individual species to whole genera.</title>
        <authorList>
            <person name="Goeker M."/>
        </authorList>
    </citation>
    <scope>NUCLEOTIDE SEQUENCE [LARGE SCALE GENOMIC DNA]</scope>
    <source>
        <strain evidence="1 2">DSM 44255</strain>
    </source>
</reference>
<accession>A0ABT1INB8</accession>
<gene>
    <name evidence="1" type="ORF">LV75_006704</name>
</gene>
<evidence type="ECO:0000313" key="1">
    <source>
        <dbReference type="EMBL" id="MCP2274170.1"/>
    </source>
</evidence>
<proteinExistence type="predicted"/>
<comment type="caution">
    <text evidence="1">The sequence shown here is derived from an EMBL/GenBank/DDBJ whole genome shotgun (WGS) entry which is preliminary data.</text>
</comment>
<evidence type="ECO:0000313" key="2">
    <source>
        <dbReference type="Proteomes" id="UP001205185"/>
    </source>
</evidence>
<keyword evidence="2" id="KW-1185">Reference proteome</keyword>
<dbReference type="Proteomes" id="UP001205185">
    <property type="component" value="Unassembled WGS sequence"/>
</dbReference>
<name>A0ABT1INB8_9PSEU</name>
<protein>
    <submittedName>
        <fullName evidence="1">Uncharacterized protein</fullName>
    </submittedName>
</protein>